<dbReference type="InterPro" id="IPR002137">
    <property type="entry name" value="Beta-lactam_class-D_AS"/>
</dbReference>
<keyword evidence="5 8" id="KW-0378">Hydrolase</keyword>
<dbReference type="GO" id="GO:0071555">
    <property type="term" value="P:cell wall organization"/>
    <property type="evidence" value="ECO:0007669"/>
    <property type="project" value="TreeGrafter"/>
</dbReference>
<proteinExistence type="inferred from homology"/>
<gene>
    <name evidence="10" type="primary">blaOXA</name>
    <name evidence="10" type="ORF">FUA23_12580</name>
</gene>
<dbReference type="PANTHER" id="PTHR30627">
    <property type="entry name" value="PEPTIDOGLYCAN D,D-TRANSPEPTIDASE"/>
    <property type="match status" value="1"/>
</dbReference>
<dbReference type="RefSeq" id="WP_147931102.1">
    <property type="nucleotide sequence ID" value="NZ_VOXD01000018.1"/>
</dbReference>
<evidence type="ECO:0000256" key="1">
    <source>
        <dbReference type="ARBA" id="ARBA00001526"/>
    </source>
</evidence>
<evidence type="ECO:0000256" key="3">
    <source>
        <dbReference type="ARBA" id="ARBA00012865"/>
    </source>
</evidence>
<sequence>MLNCQSSQSEKQVVTEGTPVEKKVGKLLHIEDLTFQHLLDSFKLDGTVLIFDEQENALYFNDLERAYTGQLPASTFKIPNTIIALETGIASGPEHLFPWDGTDRWLDAWEQDLTLKQAYSVSCVPCYQEVARAVGPEKMRSELERLGYPEMVFDAAAVDNFWLRGESRITPYQQIQFLRRLYHEELPIKKTTQAAIREIMLREQTEAYSLSGKTGWSIDGEKNNGWFVGFVERGGKVYYFATNVEPGAGFEMDGFAAVRVAVTRLALTRLGYL</sequence>
<comment type="caution">
    <text evidence="10">The sequence shown here is derived from an EMBL/GenBank/DDBJ whole genome shotgun (WGS) entry which is preliminary data.</text>
</comment>
<feature type="active site" description="Acyl-ester intermediate" evidence="7">
    <location>
        <position position="74"/>
    </location>
</feature>
<dbReference type="InterPro" id="IPR001460">
    <property type="entry name" value="PCN-bd_Tpept"/>
</dbReference>
<dbReference type="GO" id="GO:0005886">
    <property type="term" value="C:plasma membrane"/>
    <property type="evidence" value="ECO:0007669"/>
    <property type="project" value="TreeGrafter"/>
</dbReference>
<keyword evidence="11" id="KW-1185">Reference proteome</keyword>
<dbReference type="EMBL" id="VOXD01000018">
    <property type="protein sequence ID" value="TXF88894.1"/>
    <property type="molecule type" value="Genomic_DNA"/>
</dbReference>
<name>A0A5C7FN30_9BACT</name>
<dbReference type="EC" id="3.5.2.6" evidence="3 8"/>
<comment type="catalytic activity">
    <reaction evidence="1 8">
        <text>a beta-lactam + H2O = a substituted beta-amino acid</text>
        <dbReference type="Rhea" id="RHEA:20401"/>
        <dbReference type="ChEBI" id="CHEBI:15377"/>
        <dbReference type="ChEBI" id="CHEBI:35627"/>
        <dbReference type="ChEBI" id="CHEBI:140347"/>
        <dbReference type="EC" id="3.5.2.6"/>
    </reaction>
</comment>
<comment type="similarity">
    <text evidence="2 8">Belongs to the class-D beta-lactamase family.</text>
</comment>
<dbReference type="PROSITE" id="PS00337">
    <property type="entry name" value="BETA_LACTAMASE_D"/>
    <property type="match status" value="1"/>
</dbReference>
<organism evidence="10 11">
    <name type="scientific">Neolewinella aurantiaca</name>
    <dbReference type="NCBI Taxonomy" id="2602767"/>
    <lineage>
        <taxon>Bacteria</taxon>
        <taxon>Pseudomonadati</taxon>
        <taxon>Bacteroidota</taxon>
        <taxon>Saprospiria</taxon>
        <taxon>Saprospirales</taxon>
        <taxon>Lewinellaceae</taxon>
        <taxon>Neolewinella</taxon>
    </lineage>
</organism>
<evidence type="ECO:0000313" key="10">
    <source>
        <dbReference type="EMBL" id="TXF88894.1"/>
    </source>
</evidence>
<dbReference type="Proteomes" id="UP000321907">
    <property type="component" value="Unassembled WGS sequence"/>
</dbReference>
<dbReference type="InterPro" id="IPR012338">
    <property type="entry name" value="Beta-lactam/transpept-like"/>
</dbReference>
<reference evidence="10 11" key="1">
    <citation type="submission" date="2019-08" db="EMBL/GenBank/DDBJ databases">
        <title>Lewinella sp. strain SSH13 Genome sequencing and assembly.</title>
        <authorList>
            <person name="Kim I."/>
        </authorList>
    </citation>
    <scope>NUCLEOTIDE SEQUENCE [LARGE SCALE GENOMIC DNA]</scope>
    <source>
        <strain evidence="10 11">SSH13</strain>
    </source>
</reference>
<dbReference type="AlphaFoldDB" id="A0A5C7FN30"/>
<protein>
    <recommendedName>
        <fullName evidence="3 8">Beta-lactamase</fullName>
        <ecNumber evidence="3 8">3.5.2.6</ecNumber>
    </recommendedName>
</protein>
<evidence type="ECO:0000256" key="4">
    <source>
        <dbReference type="ARBA" id="ARBA00022729"/>
    </source>
</evidence>
<dbReference type="PANTHER" id="PTHR30627:SF6">
    <property type="entry name" value="BETA-LACTAMASE YBXI-RELATED"/>
    <property type="match status" value="1"/>
</dbReference>
<dbReference type="GO" id="GO:0008800">
    <property type="term" value="F:beta-lactamase activity"/>
    <property type="evidence" value="ECO:0007669"/>
    <property type="project" value="UniProtKB-UniRule"/>
</dbReference>
<evidence type="ECO:0000259" key="9">
    <source>
        <dbReference type="Pfam" id="PF00905"/>
    </source>
</evidence>
<evidence type="ECO:0000256" key="7">
    <source>
        <dbReference type="PIRSR" id="PIRSR602137-50"/>
    </source>
</evidence>
<dbReference type="Gene3D" id="3.40.710.10">
    <property type="entry name" value="DD-peptidase/beta-lactamase superfamily"/>
    <property type="match status" value="1"/>
</dbReference>
<dbReference type="NCBIfam" id="NF012161">
    <property type="entry name" value="bla_class_D_main"/>
    <property type="match status" value="1"/>
</dbReference>
<accession>A0A5C7FN30</accession>
<evidence type="ECO:0000256" key="6">
    <source>
        <dbReference type="ARBA" id="ARBA00023251"/>
    </source>
</evidence>
<evidence type="ECO:0000313" key="11">
    <source>
        <dbReference type="Proteomes" id="UP000321907"/>
    </source>
</evidence>
<keyword evidence="4" id="KW-0732">Signal</keyword>
<dbReference type="SUPFAM" id="SSF56601">
    <property type="entry name" value="beta-lactamase/transpeptidase-like"/>
    <property type="match status" value="1"/>
</dbReference>
<keyword evidence="6 8" id="KW-0046">Antibiotic resistance</keyword>
<dbReference type="GO" id="GO:0017001">
    <property type="term" value="P:antibiotic catabolic process"/>
    <property type="evidence" value="ECO:0007669"/>
    <property type="project" value="InterPro"/>
</dbReference>
<feature type="modified residue" description="N6-carboxylysine" evidence="7">
    <location>
        <position position="77"/>
    </location>
</feature>
<dbReference type="GO" id="GO:0008658">
    <property type="term" value="F:penicillin binding"/>
    <property type="evidence" value="ECO:0007669"/>
    <property type="project" value="InterPro"/>
</dbReference>
<evidence type="ECO:0000256" key="5">
    <source>
        <dbReference type="ARBA" id="ARBA00022801"/>
    </source>
</evidence>
<dbReference type="GO" id="GO:0046677">
    <property type="term" value="P:response to antibiotic"/>
    <property type="evidence" value="ECO:0007669"/>
    <property type="project" value="UniProtKB-UniRule"/>
</dbReference>
<evidence type="ECO:0000256" key="8">
    <source>
        <dbReference type="RuleBase" id="RU361140"/>
    </source>
</evidence>
<feature type="domain" description="Penicillin-binding protein transpeptidase" evidence="9">
    <location>
        <begin position="56"/>
        <end position="248"/>
    </location>
</feature>
<dbReference type="InterPro" id="IPR050515">
    <property type="entry name" value="Beta-lactam/transpept"/>
</dbReference>
<dbReference type="Pfam" id="PF00905">
    <property type="entry name" value="Transpeptidase"/>
    <property type="match status" value="1"/>
</dbReference>
<evidence type="ECO:0000256" key="2">
    <source>
        <dbReference type="ARBA" id="ARBA00007898"/>
    </source>
</evidence>
<dbReference type="OrthoDB" id="9762883at2"/>